<dbReference type="Proteomes" id="UP001632038">
    <property type="component" value="Unassembled WGS sequence"/>
</dbReference>
<protein>
    <submittedName>
        <fullName evidence="1">Uncharacterized protein</fullName>
    </submittedName>
</protein>
<accession>A0ABD3DCM6</accession>
<reference evidence="2" key="1">
    <citation type="journal article" date="2024" name="IScience">
        <title>Strigolactones Initiate the Formation of Haustorium-like Structures in Castilleja.</title>
        <authorList>
            <person name="Buerger M."/>
            <person name="Peterson D."/>
            <person name="Chory J."/>
        </authorList>
    </citation>
    <scope>NUCLEOTIDE SEQUENCE [LARGE SCALE GENOMIC DNA]</scope>
</reference>
<comment type="caution">
    <text evidence="1">The sequence shown here is derived from an EMBL/GenBank/DDBJ whole genome shotgun (WGS) entry which is preliminary data.</text>
</comment>
<gene>
    <name evidence="1" type="ORF">CASFOL_017923</name>
</gene>
<keyword evidence="2" id="KW-1185">Reference proteome</keyword>
<dbReference type="EMBL" id="JAVIJP010000019">
    <property type="protein sequence ID" value="KAL3638552.1"/>
    <property type="molecule type" value="Genomic_DNA"/>
</dbReference>
<evidence type="ECO:0000313" key="2">
    <source>
        <dbReference type="Proteomes" id="UP001632038"/>
    </source>
</evidence>
<organism evidence="1 2">
    <name type="scientific">Castilleja foliolosa</name>
    <dbReference type="NCBI Taxonomy" id="1961234"/>
    <lineage>
        <taxon>Eukaryota</taxon>
        <taxon>Viridiplantae</taxon>
        <taxon>Streptophyta</taxon>
        <taxon>Embryophyta</taxon>
        <taxon>Tracheophyta</taxon>
        <taxon>Spermatophyta</taxon>
        <taxon>Magnoliopsida</taxon>
        <taxon>eudicotyledons</taxon>
        <taxon>Gunneridae</taxon>
        <taxon>Pentapetalae</taxon>
        <taxon>asterids</taxon>
        <taxon>lamiids</taxon>
        <taxon>Lamiales</taxon>
        <taxon>Orobanchaceae</taxon>
        <taxon>Pedicularideae</taxon>
        <taxon>Castillejinae</taxon>
        <taxon>Castilleja</taxon>
    </lineage>
</organism>
<dbReference type="AlphaFoldDB" id="A0ABD3DCM6"/>
<name>A0ABD3DCM6_9LAMI</name>
<proteinExistence type="predicted"/>
<sequence length="68" mass="7568">MKTFEVCGNTLSLALFVDVTNSKELLELMQAGTLEPETGEPVWLDVDEDMIYVTSRGLQCACLPVWDT</sequence>
<evidence type="ECO:0000313" key="1">
    <source>
        <dbReference type="EMBL" id="KAL3638552.1"/>
    </source>
</evidence>